<sequence>MSTQTGRNRDPDVAAWAALDRPIAMRREIHGRIRTHRPAVADRVAGNGTVEENIVRGED</sequence>
<dbReference type="RefSeq" id="WP_189549856.1">
    <property type="nucleotide sequence ID" value="NZ_BMTP01000003.1"/>
</dbReference>
<reference evidence="1" key="1">
    <citation type="journal article" date="2014" name="Int. J. Syst. Evol. Microbiol.">
        <title>Complete genome sequence of Corynebacterium casei LMG S-19264T (=DSM 44701T), isolated from a smear-ripened cheese.</title>
        <authorList>
            <consortium name="US DOE Joint Genome Institute (JGI-PGF)"/>
            <person name="Walter F."/>
            <person name="Albersmeier A."/>
            <person name="Kalinowski J."/>
            <person name="Ruckert C."/>
        </authorList>
    </citation>
    <scope>NUCLEOTIDE SEQUENCE</scope>
    <source>
        <strain evidence="1">JCM 4391</strain>
    </source>
</reference>
<comment type="caution">
    <text evidence="1">The sequence shown here is derived from an EMBL/GenBank/DDBJ whole genome shotgun (WGS) entry which is preliminary data.</text>
</comment>
<dbReference type="Proteomes" id="UP000636661">
    <property type="component" value="Unassembled WGS sequence"/>
</dbReference>
<keyword evidence="2" id="KW-1185">Reference proteome</keyword>
<dbReference type="EMBL" id="BMTP01000003">
    <property type="protein sequence ID" value="GGU28611.1"/>
    <property type="molecule type" value="Genomic_DNA"/>
</dbReference>
<reference evidence="1" key="2">
    <citation type="submission" date="2020-09" db="EMBL/GenBank/DDBJ databases">
        <authorList>
            <person name="Sun Q."/>
            <person name="Ohkuma M."/>
        </authorList>
    </citation>
    <scope>NUCLEOTIDE SEQUENCE</scope>
    <source>
        <strain evidence="1">JCM 4391</strain>
    </source>
</reference>
<name>A0A918M376_9ACTN</name>
<dbReference type="AlphaFoldDB" id="A0A918M376"/>
<evidence type="ECO:0000313" key="1">
    <source>
        <dbReference type="EMBL" id="GGU28611.1"/>
    </source>
</evidence>
<protein>
    <submittedName>
        <fullName evidence="1">Uncharacterized protein</fullName>
    </submittedName>
</protein>
<evidence type="ECO:0000313" key="2">
    <source>
        <dbReference type="Proteomes" id="UP000636661"/>
    </source>
</evidence>
<organism evidence="1 2">
    <name type="scientific">Streptomyces lavendofoliae</name>
    <dbReference type="NCBI Taxonomy" id="67314"/>
    <lineage>
        <taxon>Bacteria</taxon>
        <taxon>Bacillati</taxon>
        <taxon>Actinomycetota</taxon>
        <taxon>Actinomycetes</taxon>
        <taxon>Kitasatosporales</taxon>
        <taxon>Streptomycetaceae</taxon>
        <taxon>Streptomyces</taxon>
    </lineage>
</organism>
<accession>A0A918M376</accession>
<gene>
    <name evidence="1" type="ORF">GCM10010274_14200</name>
</gene>
<proteinExistence type="predicted"/>